<reference evidence="3" key="1">
    <citation type="submission" date="2016-06" db="EMBL/GenBank/DDBJ databases">
        <authorList>
            <person name="Varghese N."/>
            <person name="Submissions Spin"/>
        </authorList>
    </citation>
    <scope>NUCLEOTIDE SEQUENCE [LARGE SCALE GENOMIC DNA]</scope>
    <source>
        <strain evidence="3">DSM 43819</strain>
    </source>
</reference>
<feature type="compositionally biased region" description="Low complexity" evidence="1">
    <location>
        <begin position="144"/>
        <end position="163"/>
    </location>
</feature>
<feature type="compositionally biased region" description="Basic and acidic residues" evidence="1">
    <location>
        <begin position="68"/>
        <end position="79"/>
    </location>
</feature>
<protein>
    <submittedName>
        <fullName evidence="2">Uncharacterized protein</fullName>
    </submittedName>
</protein>
<organism evidence="2 3">
    <name type="scientific">Micromonospora inositola</name>
    <dbReference type="NCBI Taxonomy" id="47865"/>
    <lineage>
        <taxon>Bacteria</taxon>
        <taxon>Bacillati</taxon>
        <taxon>Actinomycetota</taxon>
        <taxon>Actinomycetes</taxon>
        <taxon>Micromonosporales</taxon>
        <taxon>Micromonosporaceae</taxon>
        <taxon>Micromonospora</taxon>
    </lineage>
</organism>
<feature type="compositionally biased region" description="Low complexity" evidence="1">
    <location>
        <begin position="118"/>
        <end position="135"/>
    </location>
</feature>
<dbReference type="AlphaFoldDB" id="A0A1C5JLT1"/>
<evidence type="ECO:0000313" key="2">
    <source>
        <dbReference type="EMBL" id="SCG71291.1"/>
    </source>
</evidence>
<feature type="region of interest" description="Disordered" evidence="1">
    <location>
        <begin position="1"/>
        <end position="233"/>
    </location>
</feature>
<evidence type="ECO:0000313" key="3">
    <source>
        <dbReference type="Proteomes" id="UP000198221"/>
    </source>
</evidence>
<evidence type="ECO:0000256" key="1">
    <source>
        <dbReference type="SAM" id="MobiDB-lite"/>
    </source>
</evidence>
<keyword evidence="3" id="KW-1185">Reference proteome</keyword>
<dbReference type="Proteomes" id="UP000198221">
    <property type="component" value="Chromosome I"/>
</dbReference>
<name>A0A1C5JLT1_9ACTN</name>
<feature type="compositionally biased region" description="Basic residues" evidence="1">
    <location>
        <begin position="207"/>
        <end position="219"/>
    </location>
</feature>
<dbReference type="EMBL" id="LT607754">
    <property type="protein sequence ID" value="SCG71291.1"/>
    <property type="molecule type" value="Genomic_DNA"/>
</dbReference>
<accession>A0A1C5JLT1</accession>
<gene>
    <name evidence="2" type="ORF">GA0070613_4892</name>
</gene>
<proteinExistence type="predicted"/>
<sequence length="273" mass="28340">MGGAQREGTAGRCAIPGKGRLRGAPAIGAAGGAHRARDGPAGTVGAAASRRRKLERDSRNRHPGTVVDRVEWSEEDSGRLRPPASGSSSQGNRGRPPRQAGGPTAARWVDTGAGVTETTSAGRTTTSATRSTPSRASPPPDSGSATRSSVSPTPSPASATGTPRGRGGADRDGCRRGPAAHRARAGELREPAVGRPARHRADDGIPRRRRHTPWRRGPGRRAGGQWPRASHSSRCGASAPIVVLSPWPVCTTVSTGRVSNRVRIDSMMVPKSL</sequence>